<feature type="region of interest" description="Disordered" evidence="2">
    <location>
        <begin position="973"/>
        <end position="1007"/>
    </location>
</feature>
<feature type="compositionally biased region" description="Polar residues" evidence="2">
    <location>
        <begin position="1957"/>
        <end position="1966"/>
    </location>
</feature>
<evidence type="ECO:0000313" key="3">
    <source>
        <dbReference type="EMBL" id="KAF4641211.1"/>
    </source>
</evidence>
<feature type="region of interest" description="Disordered" evidence="2">
    <location>
        <begin position="1144"/>
        <end position="1172"/>
    </location>
</feature>
<feature type="compositionally biased region" description="Acidic residues" evidence="2">
    <location>
        <begin position="1562"/>
        <end position="1571"/>
    </location>
</feature>
<feature type="region of interest" description="Disordered" evidence="2">
    <location>
        <begin position="1"/>
        <end position="20"/>
    </location>
</feature>
<keyword evidence="1" id="KW-0802">TPR repeat</keyword>
<feature type="compositionally biased region" description="Basic and acidic residues" evidence="2">
    <location>
        <begin position="1969"/>
        <end position="1982"/>
    </location>
</feature>
<dbReference type="InterPro" id="IPR019734">
    <property type="entry name" value="TPR_rpt"/>
</dbReference>
<dbReference type="SUPFAM" id="SSF48452">
    <property type="entry name" value="TPR-like"/>
    <property type="match status" value="1"/>
</dbReference>
<protein>
    <submittedName>
        <fullName evidence="3">Tetratricopeptide repeat-containing protein</fullName>
    </submittedName>
</protein>
<feature type="region of interest" description="Disordered" evidence="2">
    <location>
        <begin position="1446"/>
        <end position="1532"/>
    </location>
</feature>
<feature type="region of interest" description="Disordered" evidence="2">
    <location>
        <begin position="1812"/>
        <end position="1894"/>
    </location>
</feature>
<feature type="region of interest" description="Disordered" evidence="2">
    <location>
        <begin position="2112"/>
        <end position="2154"/>
    </location>
</feature>
<feature type="compositionally biased region" description="Low complexity" evidence="2">
    <location>
        <begin position="235"/>
        <end position="246"/>
    </location>
</feature>
<feature type="region of interest" description="Disordered" evidence="2">
    <location>
        <begin position="2724"/>
        <end position="2777"/>
    </location>
</feature>
<keyword evidence="4" id="KW-1185">Reference proteome</keyword>
<name>A0A7J6K455_TOXGO</name>
<feature type="region of interest" description="Disordered" evidence="2">
    <location>
        <begin position="1956"/>
        <end position="1985"/>
    </location>
</feature>
<feature type="compositionally biased region" description="Basic and acidic residues" evidence="2">
    <location>
        <begin position="2852"/>
        <end position="2867"/>
    </location>
</feature>
<feature type="region of interest" description="Disordered" evidence="2">
    <location>
        <begin position="1236"/>
        <end position="1280"/>
    </location>
</feature>
<feature type="region of interest" description="Disordered" evidence="2">
    <location>
        <begin position="2944"/>
        <end position="2975"/>
    </location>
</feature>
<feature type="compositionally biased region" description="Basic and acidic residues" evidence="2">
    <location>
        <begin position="1857"/>
        <end position="1884"/>
    </location>
</feature>
<comment type="caution">
    <text evidence="3">The sequence shown here is derived from an EMBL/GenBank/DDBJ whole genome shotgun (WGS) entry which is preliminary data.</text>
</comment>
<feature type="compositionally biased region" description="Basic and acidic residues" evidence="2">
    <location>
        <begin position="1519"/>
        <end position="1532"/>
    </location>
</feature>
<accession>A0A7J6K455</accession>
<feature type="compositionally biased region" description="Basic and acidic residues" evidence="2">
    <location>
        <begin position="1834"/>
        <end position="1847"/>
    </location>
</feature>
<evidence type="ECO:0000313" key="4">
    <source>
        <dbReference type="Proteomes" id="UP000557509"/>
    </source>
</evidence>
<dbReference type="VEuPathDB" id="ToxoDB:TGME49_260150"/>
<gene>
    <name evidence="3" type="ORF">TGRH88_070210</name>
</gene>
<dbReference type="EMBL" id="JAAUHK010000194">
    <property type="protein sequence ID" value="KAF4641211.1"/>
    <property type="molecule type" value="Genomic_DNA"/>
</dbReference>
<feature type="region of interest" description="Disordered" evidence="2">
    <location>
        <begin position="2831"/>
        <end position="2912"/>
    </location>
</feature>
<organism evidence="3 4">
    <name type="scientific">Toxoplasma gondii</name>
    <dbReference type="NCBI Taxonomy" id="5811"/>
    <lineage>
        <taxon>Eukaryota</taxon>
        <taxon>Sar</taxon>
        <taxon>Alveolata</taxon>
        <taxon>Apicomplexa</taxon>
        <taxon>Conoidasida</taxon>
        <taxon>Coccidia</taxon>
        <taxon>Eucoccidiorida</taxon>
        <taxon>Eimeriorina</taxon>
        <taxon>Sarcocystidae</taxon>
        <taxon>Toxoplasma</taxon>
    </lineage>
</organism>
<feature type="region of interest" description="Disordered" evidence="2">
    <location>
        <begin position="42"/>
        <end position="136"/>
    </location>
</feature>
<feature type="region of interest" description="Disordered" evidence="2">
    <location>
        <begin position="1550"/>
        <end position="1572"/>
    </location>
</feature>
<feature type="compositionally biased region" description="Basic and acidic residues" evidence="2">
    <location>
        <begin position="1813"/>
        <end position="1823"/>
    </location>
</feature>
<feature type="compositionally biased region" description="Basic and acidic residues" evidence="2">
    <location>
        <begin position="2474"/>
        <end position="2486"/>
    </location>
</feature>
<proteinExistence type="predicted"/>
<feature type="region of interest" description="Disordered" evidence="2">
    <location>
        <begin position="183"/>
        <end position="338"/>
    </location>
</feature>
<evidence type="ECO:0000256" key="1">
    <source>
        <dbReference type="PROSITE-ProRule" id="PRU00339"/>
    </source>
</evidence>
<feature type="compositionally biased region" description="Polar residues" evidence="2">
    <location>
        <begin position="42"/>
        <end position="71"/>
    </location>
</feature>
<feature type="region of interest" description="Disordered" evidence="2">
    <location>
        <begin position="2435"/>
        <end position="2456"/>
    </location>
</feature>
<feature type="compositionally biased region" description="Polar residues" evidence="2">
    <location>
        <begin position="996"/>
        <end position="1007"/>
    </location>
</feature>
<feature type="region of interest" description="Disordered" evidence="2">
    <location>
        <begin position="2468"/>
        <end position="2495"/>
    </location>
</feature>
<feature type="repeat" description="TPR" evidence="1">
    <location>
        <begin position="3278"/>
        <end position="3311"/>
    </location>
</feature>
<feature type="region of interest" description="Disordered" evidence="2">
    <location>
        <begin position="367"/>
        <end position="387"/>
    </location>
</feature>
<dbReference type="PROSITE" id="PS50005">
    <property type="entry name" value="TPR"/>
    <property type="match status" value="1"/>
</dbReference>
<feature type="compositionally biased region" description="Basic and acidic residues" evidence="2">
    <location>
        <begin position="981"/>
        <end position="993"/>
    </location>
</feature>
<feature type="compositionally biased region" description="Basic and acidic residues" evidence="2">
    <location>
        <begin position="215"/>
        <end position="224"/>
    </location>
</feature>
<dbReference type="InterPro" id="IPR011990">
    <property type="entry name" value="TPR-like_helical_dom_sf"/>
</dbReference>
<feature type="compositionally biased region" description="Polar residues" evidence="2">
    <location>
        <begin position="2113"/>
        <end position="2123"/>
    </location>
</feature>
<reference evidence="3 4" key="1">
    <citation type="submission" date="2020-03" db="EMBL/GenBank/DDBJ databases">
        <title>Genome sequence of Toxoplasma gondii RH-88 strain.</title>
        <authorList>
            <person name="Lorenzi H.A."/>
            <person name="Venepally P."/>
            <person name="Rozenberg A."/>
            <person name="Sibley D."/>
        </authorList>
    </citation>
    <scope>NUCLEOTIDE SEQUENCE [LARGE SCALE GENOMIC DNA]</scope>
    <source>
        <strain evidence="3 4">RH-88</strain>
    </source>
</reference>
<sequence length="3331" mass="353430">MDSLGASAEADGELRDASHRPHCAFSPHLAASSASFRIASTRNAASSADTLQPSLPKTSASDHPQSGNSEYATPKGSKRGKKTPETFARSPSQGGSRLDSDGGRRTIQGRSTPWREASGQDFEPEPSRFHVPRPSHRRDDLLTLPGVAGAVCACLLELQAAHAEGGWEEIYSLSGELRKALLVPTPPEQSRKPADTGTGVPVRAEDGRSNGSQGLEDRSGSLERRRLRPAGRAHPSALSPSPRPSSGVTIDPETEEPTGGSHEATGGPHPEENSPSVLVRSRRAGDNGQIPGGGVLSSPPISGAGVTSKGSASEKLPNGPLPLSRGSPGLAEASSGVSRGSRDFFVGSTASFRQSSSAVFQQIRSSLRSAHARRERSPRADGDDESGDDFVWLVTKQKDDDEKKTRRFARLRHDAFLCFFQAEVDACLHLGKFDEAEALLKEFLERGVQEGIQSFAATRQALAGLAPPLRALWTRRKKAPETGVEGGDCVGRRQTACGGDGAGVEPANAQHGSACSRDLTTHSRCLEAEARIRKASRETACDMPAFSLIPFFQTANSLVGQPRHLRSAPSTLPALFSSSLSPPVPHFPPLDVWLLWVKTLLRVASFGALHEALLAAPLPAIWALLGTCLPPFGGAGTPRAALLNPLQPVLSLFLSASPPPVEMPGDRCDSPLGSACCLRGSNPDGPGLQVADLSELGRRPDCLSGCATRDATPFVFFSPFFFFRNFARLSAPRQVLVLEALGTVGLLCSLTRLHAIARGFYELLLLLACPLRVLLAKRRFPELPVAAGGLLLRLQAQQSRAHAVGLQTLWLAGLRSPSPGATDGSDVAFDLLVRGCWDVPRGPRSSPHPSFESLFLAFLPEFLESFWDRRRHRRLSSPSGRLDAVLDFADIQSLACSHSRLSRPLASETCCARAPQCRSRLWLSRVEPRESQEPAVRRAGSAALRRGFSFRHVFLGGEQTQQETRRHRLSPVRVSGTNDTLHPEGHPGSEARESVCTGTNRPSVPTSQALSVASSLTPRGDGKVHACAPEIRQAPTAVASSLWTVAAVERSLHQWRTDAADGGFLRGLLADPVVPFDRGTLRGLGAIRRRVWLAAQDLVLGPEASLSSQSPLSRRLALWRIQQEAQTARELQGLAAEVRGEGSRLSSASFCGPSAGRSPEAGGPTDPLNGRWVGKAVRRAASTGGSGGRESVYASIRRALTKTIKTSLLGLPEETKEADENGDTRKARCDLSQHMGRLASPPHEGPSPRASPQASWEAQDGGTERGGPGTEPGGDESPNVLWGALSLADAGEEIPALSCMLADPTALAGDIGPVGREGTGTHRAQSAGKRTLFAVGGVCEEAARRLHFGGSLLAFLPSCALDARFVFSLHLQQLKEFESYRPCPFKRSRLASLLALCCCRPGDGLEDPLKLYASTVVRDLRWLEGKAPGPYRGAKLQAAGLRALADASPVPEGRGPETTDPETCRGGARERGAACRLLSPKPSSPLAEASRRAARALEATAEAARREGWRGTGRRTPGQRREGESHGDKETEILDGTERTAALAGRAVAPADGQWGNTGVDGDGDEADDENGERAEEEKALVWGGGTRVGSAVINSLLAFLLETSELTALHLLPYAAYSFQSGERVLALRWTGPKEAVSSRGAPSEATGEPWSRACIVKCGVPGGGRGSRGGDSAGAPGIGVALPQLASLLEQTALLSLSSKFNESLMQRLLERLALTQFLQGNFQLSLAAFEQLQERSKSTLRSFEDADGVRLIDGEACEELFGAGNSGRFSLGFVASVKATLLLAYLQRPVTAGLVLTEALSEVASRQRARVKEKEAESRGDALVMPLEQAPRAEAKETPGERLLPDLVPGASEQVEKEEKRNESERNSGGDRRNGGRERTNSKASDLCVSRPQRSPIVRCRPFRSLRPPSSFERDEAATVNLLLLLGQAALLQARQTRLFDVPPSLLPAEPLPCSSSANSASQLVVEKETSGAPERPRGTEAGLTAAHAGRAGGGDKATAASPASVANKKESSGFLEFRFGDERKAEIATYPNLVSRAFRCGASALRLWGGAVDSRVWALLASTAMHAFDLPACAEFSRKALLLDRRDTRAWLMLAWCHSGRLPVLPPSHETQSTVSAAETPSEPGYGLEGQRQQETRRRSGTVPHRAGAAADRVGDINRASGDSVCGIGVASPWSRFPAAPVLDACLLKNSGASAVSAVTQGLSVDSGIVPFLSVLSSALEEHPTSLSLVIAKTWTQARHSPSFRLFSFGECLGSALWDADPPPSDPFNSLRPPLSPGRRPAWETVNPCVHNACDEAAGGTSGVSSVSGGPTRRTWAVGSEEPHGAFDADCGSWNNSSSVVNGDRRVARSEGKNEPFEGQTVPAGRHTYGAASLAGVSDGAYTSYELFWLAEERRHAALSLDTDDGCARPFLPSYSNSLGGLFSHACAPASTPESGGSALGDSALGDSSGLAHSPPLAHARVLPTAGAQQRDRGSGFERLSEPGRWSHSRLSSSSLSAFPVSLSLLEMQRSHERTRRSPSFQAFWGPRLFSVEATVCDMAAFFSAVRRDIHRSSLTSAAGTPCCFSCHAARHVHLLPCAMHALQCLSAELATEHQRASSSPCLSVGPRCGAGARPPEMSQMRSALRCSSPCSGCDARLRRFVGRDNSLSSVACAAASGDGAAAGQGLREVETLWEVVPPADSGDIRVAISSTFGTACLLHDCTGEFAFYEAARKLEGGTPATVRRKTEAHPGATASLTDQGSPLYSGLTPPVSGGQGAATRRHPGGRKSSLGLGGVMDAKHIERETAGWMALVELLCHLGAASACVRAALQIAELFLHCLRGVAATPVVQPNTGSPRARSPGGPRRRGGAERKSSKRRDEHSSPRRRRHSSVGFSTKRAGRRRTGSASSWRGDASPYRHEADGPGQGHSDVVCQRCGVLGPAAAEELLDRASQLYAWSASSEHLAGRGDTPETGSLGSMGPRGTSRDSCLSAAPKHGLHAAVVSNASPGSRAAAEGWSAGEFLGVKLEFLRLYADYFCAEEEESMRAEAETQACPPLQGAFAPPAARRSSPPTSTLSHLQADVVDASERRHHSDPHSCSSSFDGILRKASKVFTGHEKLPSLRLSGFRRTLHKTHEAEGGIVRATSCWDEGLWGSEMPRPCTPQSPGDKGDTCWAEHPGAPGESVSFAGLTAAAAAALATGAGLSPAGPWRHPCEVGPTGLPPAASPRCLNNLLERVRGFRCVHPHSRPAQLLEARLLYRQRALGSCLPLLEGLVALDTQTMYLDGDTDFLQEALAAYLYGKCLQALGQFDKASRAFERAMRLYFNAPMMNAGLVETSVLTGPSLLG</sequence>
<feature type="compositionally biased region" description="Low complexity" evidence="2">
    <location>
        <begin position="2838"/>
        <end position="2847"/>
    </location>
</feature>
<feature type="compositionally biased region" description="Low complexity" evidence="2">
    <location>
        <begin position="2439"/>
        <end position="2456"/>
    </location>
</feature>
<evidence type="ECO:0000256" key="2">
    <source>
        <dbReference type="SAM" id="MobiDB-lite"/>
    </source>
</evidence>
<dbReference type="Proteomes" id="UP000557509">
    <property type="component" value="Unassembled WGS sequence"/>
</dbReference>